<dbReference type="Proteomes" id="UP000008152">
    <property type="component" value="Chromosome II"/>
</dbReference>
<sequence>MIGNSDTHWGIIIACFFIKNTYINLSLSHTFKLSFFTESPFT</sequence>
<proteinExistence type="predicted"/>
<organism evidence="1 2">
    <name type="scientific">Vibrio campbellii (strain ATCC BAA-1116)</name>
    <dbReference type="NCBI Taxonomy" id="2902295"/>
    <lineage>
        <taxon>Bacteria</taxon>
        <taxon>Pseudomonadati</taxon>
        <taxon>Pseudomonadota</taxon>
        <taxon>Gammaproteobacteria</taxon>
        <taxon>Vibrionales</taxon>
        <taxon>Vibrionaceae</taxon>
        <taxon>Vibrio</taxon>
    </lineage>
</organism>
<reference evidence="1 2" key="1">
    <citation type="submission" date="2007-08" db="EMBL/GenBank/DDBJ databases">
        <authorList>
            <consortium name="The Vibrio harveyi Genome Sequencing Project"/>
            <person name="Bassler B."/>
            <person name="Clifton S.W."/>
            <person name="Fulton L."/>
            <person name="Delehaunty K."/>
            <person name="Fronick C."/>
            <person name="Harrison M."/>
            <person name="Markivic C."/>
            <person name="Fulton R."/>
            <person name="Tin-Wollam A.-M."/>
            <person name="Shah N."/>
            <person name="Pepin K."/>
            <person name="Nash W."/>
            <person name="Thiruvilangam P."/>
            <person name="Bhonagiri V."/>
            <person name="Waters C."/>
            <person name="Tu K.C."/>
            <person name="Irgon J."/>
            <person name="Wilson R.K."/>
        </authorList>
    </citation>
    <scope>NUCLEOTIDE SEQUENCE [LARGE SCALE GENOMIC DNA]</scope>
    <source>
        <strain evidence="2">ATCC BAA-1116 / BB120</strain>
    </source>
</reference>
<evidence type="ECO:0000313" key="1">
    <source>
        <dbReference type="EMBL" id="ABU73871.1"/>
    </source>
</evidence>
<protein>
    <submittedName>
        <fullName evidence="1">Uncharacterized protein</fullName>
    </submittedName>
</protein>
<evidence type="ECO:0000313" key="2">
    <source>
        <dbReference type="Proteomes" id="UP000008152"/>
    </source>
</evidence>
<name>A7N5B3_VIBC1</name>
<gene>
    <name evidence="1" type="ordered locus">VIBHAR_05978</name>
</gene>
<dbReference type="EMBL" id="CP000790">
    <property type="protein sequence ID" value="ABU73871.1"/>
    <property type="molecule type" value="Genomic_DNA"/>
</dbReference>
<dbReference type="KEGG" id="vha:VIBHAR_05978"/>
<dbReference type="AlphaFoldDB" id="A7N5B3"/>
<accession>A7N5B3</accession>